<name>A0A4P6XH77_9ASCO</name>
<feature type="region of interest" description="Disordered" evidence="1">
    <location>
        <begin position="1"/>
        <end position="43"/>
    </location>
</feature>
<dbReference type="Proteomes" id="UP000292447">
    <property type="component" value="Chromosome I"/>
</dbReference>
<gene>
    <name evidence="2" type="ORF">METSCH_A12980</name>
</gene>
<accession>A0A4P6XH77</accession>
<dbReference type="AlphaFoldDB" id="A0A4P6XH77"/>
<organism evidence="2 3">
    <name type="scientific">Metschnikowia aff. pulcherrima</name>
    <dbReference type="NCBI Taxonomy" id="2163413"/>
    <lineage>
        <taxon>Eukaryota</taxon>
        <taxon>Fungi</taxon>
        <taxon>Dikarya</taxon>
        <taxon>Ascomycota</taxon>
        <taxon>Saccharomycotina</taxon>
        <taxon>Pichiomycetes</taxon>
        <taxon>Metschnikowiaceae</taxon>
        <taxon>Metschnikowia</taxon>
    </lineage>
</organism>
<proteinExistence type="predicted"/>
<evidence type="ECO:0000313" key="2">
    <source>
        <dbReference type="EMBL" id="QBM86652.1"/>
    </source>
</evidence>
<keyword evidence="3" id="KW-1185">Reference proteome</keyword>
<protein>
    <submittedName>
        <fullName evidence="2">Uncharacterized protein</fullName>
    </submittedName>
</protein>
<evidence type="ECO:0000313" key="3">
    <source>
        <dbReference type="Proteomes" id="UP000292447"/>
    </source>
</evidence>
<reference evidence="3" key="1">
    <citation type="submission" date="2019-03" db="EMBL/GenBank/DDBJ databases">
        <title>Snf2 controls pulcherriminic acid biosynthesis and connects pigmentation and antifungal activity of the yeast Metschnikowia pulcherrima.</title>
        <authorList>
            <person name="Gore-Lloyd D."/>
            <person name="Sumann I."/>
            <person name="Brachmann A.O."/>
            <person name="Schneeberger K."/>
            <person name="Ortiz-Merino R.A."/>
            <person name="Moreno-Beltran M."/>
            <person name="Schlaefli M."/>
            <person name="Kirner P."/>
            <person name="Santos Kron A."/>
            <person name="Wolfe K.H."/>
            <person name="Piel J."/>
            <person name="Ahrens C.H."/>
            <person name="Henk D."/>
            <person name="Freimoser F.M."/>
        </authorList>
    </citation>
    <scope>NUCLEOTIDE SEQUENCE [LARGE SCALE GENOMIC DNA]</scope>
    <source>
        <strain evidence="3">APC 1.2</strain>
    </source>
</reference>
<feature type="compositionally biased region" description="Polar residues" evidence="1">
    <location>
        <begin position="1"/>
        <end position="18"/>
    </location>
</feature>
<sequence length="248" mass="28412">MFNFSPNNSAMNSSQDQNNNHEHERSPNSVGPYWEPHKSKNTNLKVLHPNSSVPGRWLGAHPNEKKFVGRPIRDQAAPVSSRNLNQSHIEDESSLDEFFETTDKFSQFLQSRHYTEYNPLSSKLEAFDPHIKPHMTEPLLPDGSPLDFSGIRQYRGETNIYSTTPLARVWEFSSSTDKHEYSILNILADEFENLDTVQNEPKQGLWSLIKKYTVGLSEDEYDEQYPWAKYCSRSLLESGDEDMGGAPL</sequence>
<evidence type="ECO:0000256" key="1">
    <source>
        <dbReference type="SAM" id="MobiDB-lite"/>
    </source>
</evidence>
<dbReference type="EMBL" id="CP034456">
    <property type="protein sequence ID" value="QBM86652.1"/>
    <property type="molecule type" value="Genomic_DNA"/>
</dbReference>